<reference evidence="2 3" key="1">
    <citation type="journal article" date="2014" name="PLoS Genet.">
        <title>Phylogenetically driven sequencing of extremely halophilic archaea reveals strategies for static and dynamic osmo-response.</title>
        <authorList>
            <person name="Becker E.A."/>
            <person name="Seitzer P.M."/>
            <person name="Tritt A."/>
            <person name="Larsen D."/>
            <person name="Krusor M."/>
            <person name="Yao A.I."/>
            <person name="Wu D."/>
            <person name="Madern D."/>
            <person name="Eisen J.A."/>
            <person name="Darling A.E."/>
            <person name="Facciotti M.T."/>
        </authorList>
    </citation>
    <scope>NUCLEOTIDE SEQUENCE [LARGE SCALE GENOMIC DNA]</scope>
    <source>
        <strain evidence="2 3">DSM 14210</strain>
    </source>
</reference>
<protein>
    <submittedName>
        <fullName evidence="2">Uncharacterized protein</fullName>
    </submittedName>
</protein>
<dbReference type="Proteomes" id="UP000011523">
    <property type="component" value="Unassembled WGS sequence"/>
</dbReference>
<keyword evidence="3" id="KW-1185">Reference proteome</keyword>
<sequence length="262" mass="29719">MPRRATMTESGPEAHTPRTTRPALDVLDHDQDRLLYHGDTSRDPPVRALSDGFRTYREALSWYQAAGIRTLGHVEDVIEPRHMLPLSDIFEHLLAERGPVSEYARMRVVEALNDACDLAYREFRERANERVEDDEATSWKDVDPESEQNPLMRPAFRRLDRAQAGALLQLWNGFEDRQAIGRWARSLTVPTHGETPDRFLDMIVSSPVLLEALLDQEGDDAKRIRYRFAVNELLPPFLAAARSLTGSERTDSSGSPHGAFNS</sequence>
<dbReference type="AlphaFoldDB" id="M0E678"/>
<evidence type="ECO:0000313" key="3">
    <source>
        <dbReference type="Proteomes" id="UP000011523"/>
    </source>
</evidence>
<evidence type="ECO:0000256" key="1">
    <source>
        <dbReference type="SAM" id="MobiDB-lite"/>
    </source>
</evidence>
<organism evidence="2 3">
    <name type="scientific">Halorubrum tebenquichense DSM 14210</name>
    <dbReference type="NCBI Taxonomy" id="1227485"/>
    <lineage>
        <taxon>Archaea</taxon>
        <taxon>Methanobacteriati</taxon>
        <taxon>Methanobacteriota</taxon>
        <taxon>Stenosarchaea group</taxon>
        <taxon>Halobacteria</taxon>
        <taxon>Halobacteriales</taxon>
        <taxon>Haloferacaceae</taxon>
        <taxon>Halorubrum</taxon>
    </lineage>
</organism>
<evidence type="ECO:0000313" key="2">
    <source>
        <dbReference type="EMBL" id="ELZ41859.1"/>
    </source>
</evidence>
<dbReference type="PATRIC" id="fig|1227485.3.peg.76"/>
<gene>
    <name evidence="2" type="ORF">C472_00409</name>
</gene>
<feature type="region of interest" description="Disordered" evidence="1">
    <location>
        <begin position="1"/>
        <end position="23"/>
    </location>
</feature>
<accession>M0E678</accession>
<dbReference type="EMBL" id="AOJD01000003">
    <property type="protein sequence ID" value="ELZ41859.1"/>
    <property type="molecule type" value="Genomic_DNA"/>
</dbReference>
<name>M0E678_9EURY</name>
<comment type="caution">
    <text evidence="2">The sequence shown here is derived from an EMBL/GenBank/DDBJ whole genome shotgun (WGS) entry which is preliminary data.</text>
</comment>
<proteinExistence type="predicted"/>